<sequence>MFFLYTLLPLSLLVRAQYEPSPRWGQAAVLVNSNLYIHGGKTDQYNSISYTQAPGTSETLYLDLSKSFDTGSVPWELISTQGPAVAWHTISATNASHALSFGGLPDANTEPVLPDQRDSSWLLDVSSRTEPQWIDASHPWADEPPRRMHHTATTLPDGRILIIGGQKTDGSNIVHSDNYIIDAAIPQYTVLNITAKQGPVDFYGHASLMHPDGYVVVIGGTSPSLGGLVLFDTIDALHINHPQPYWVPIAIEGPVPPPRVDFAAAVLSDGRILIHGGSDGSASSAYSDGWILNIDFVGKTGAWAPVPELSALGPRKDHFIVPAGDHVIIGFGYGANGPSGSGLTIFNPDTGAFGDTHNPPDSSTSTPSPTMPGPSETGTPGNGNGNGGGDGDGPNGGGNDGGNGGSGNGNGGGNGDGNGNGGGNGNGDGGNGTGGDNGDGGGDGDSDGGGGIGSNDSTINKTTAIAVGVTLGILALLAVGIGTALYVRRQRREQRYAGQFRQIDDHDPDAPNGENPHFTGAHSIPAAHPYGKKTLNQHNNRGLLGAFGLGALALGHKGGRAPERKDMLADEDTRNFGGGAGPYKQSSTGSTWSLFSAFGGRRSREPSMGGSPWLEKGDPFSDGSALLRDEQTGFVGAAAPTAVAAAAIVRPRGAPRQASYASSRSGTSYRDPFSDPNPQEYHNIGQSDSEDEDVGRQSMGMRRHPSYSDHPPPAISTMFPLGTERHLLSPLSEATSRHSLSDPSNTSQSSHEHGSTRTSMTSYDHVPSPKHNSFFDGQPIPAGRGVARSDTWWNRFSKTSFLDRRGSTSSRHSNAAALDFRDPNPPPVRLSAIEEKSAHSQSPESMMRKTPPSATSSIRRKHSLYASVVHQKSTSSVKTADTAAIERMGGMDVVRLGSGSRHTRSSVRSSFDGLSILEHPVEGSQIPIPVVASPVDALEGHDHMIPLAAIPSSSTSHERRSIPHDSSSPSQGTRTTPTKRMSALVSSRVGELQSRMEQEQQVLSPTNTRSREERVHKGGNRKSMSYGVVPRASLFVANPEG</sequence>
<evidence type="ECO:0000256" key="4">
    <source>
        <dbReference type="SAM" id="Phobius"/>
    </source>
</evidence>
<evidence type="ECO:0000256" key="1">
    <source>
        <dbReference type="ARBA" id="ARBA00022441"/>
    </source>
</evidence>
<feature type="transmembrane region" description="Helical" evidence="4">
    <location>
        <begin position="464"/>
        <end position="487"/>
    </location>
</feature>
<feature type="region of interest" description="Disordered" evidence="3">
    <location>
        <begin position="952"/>
        <end position="1028"/>
    </location>
</feature>
<keyword evidence="4" id="KW-0812">Transmembrane</keyword>
<evidence type="ECO:0000256" key="5">
    <source>
        <dbReference type="SAM" id="SignalP"/>
    </source>
</evidence>
<dbReference type="Gene3D" id="2.120.10.80">
    <property type="entry name" value="Kelch-type beta propeller"/>
    <property type="match status" value="1"/>
</dbReference>
<feature type="compositionally biased region" description="Polar residues" evidence="3">
    <location>
        <begin position="999"/>
        <end position="1008"/>
    </location>
</feature>
<feature type="compositionally biased region" description="Polar residues" evidence="3">
    <location>
        <begin position="659"/>
        <end position="668"/>
    </location>
</feature>
<evidence type="ECO:0000256" key="3">
    <source>
        <dbReference type="SAM" id="MobiDB-lite"/>
    </source>
</evidence>
<keyword evidence="7" id="KW-1185">Reference proteome</keyword>
<organism evidence="6 7">
    <name type="scientific">Pterulicium gracile</name>
    <dbReference type="NCBI Taxonomy" id="1884261"/>
    <lineage>
        <taxon>Eukaryota</taxon>
        <taxon>Fungi</taxon>
        <taxon>Dikarya</taxon>
        <taxon>Basidiomycota</taxon>
        <taxon>Agaricomycotina</taxon>
        <taxon>Agaricomycetes</taxon>
        <taxon>Agaricomycetidae</taxon>
        <taxon>Agaricales</taxon>
        <taxon>Pleurotineae</taxon>
        <taxon>Pterulaceae</taxon>
        <taxon>Pterulicium</taxon>
    </lineage>
</organism>
<keyword evidence="5" id="KW-0732">Signal</keyword>
<dbReference type="EMBL" id="ML178833">
    <property type="protein sequence ID" value="TFK99432.1"/>
    <property type="molecule type" value="Genomic_DNA"/>
</dbReference>
<dbReference type="InterPro" id="IPR015915">
    <property type="entry name" value="Kelch-typ_b-propeller"/>
</dbReference>
<feature type="compositionally biased region" description="Gly residues" evidence="3">
    <location>
        <begin position="380"/>
        <end position="453"/>
    </location>
</feature>
<dbReference type="OrthoDB" id="432528at2759"/>
<dbReference type="Pfam" id="PF24681">
    <property type="entry name" value="Kelch_KLHDC2_KLHL20_DRC7"/>
    <property type="match status" value="1"/>
</dbReference>
<name>A0A5C3QBM6_9AGAR</name>
<reference evidence="6 7" key="1">
    <citation type="journal article" date="2019" name="Nat. Ecol. Evol.">
        <title>Megaphylogeny resolves global patterns of mushroom evolution.</title>
        <authorList>
            <person name="Varga T."/>
            <person name="Krizsan K."/>
            <person name="Foldi C."/>
            <person name="Dima B."/>
            <person name="Sanchez-Garcia M."/>
            <person name="Sanchez-Ramirez S."/>
            <person name="Szollosi G.J."/>
            <person name="Szarkandi J.G."/>
            <person name="Papp V."/>
            <person name="Albert L."/>
            <person name="Andreopoulos W."/>
            <person name="Angelini C."/>
            <person name="Antonin V."/>
            <person name="Barry K.W."/>
            <person name="Bougher N.L."/>
            <person name="Buchanan P."/>
            <person name="Buyck B."/>
            <person name="Bense V."/>
            <person name="Catcheside P."/>
            <person name="Chovatia M."/>
            <person name="Cooper J."/>
            <person name="Damon W."/>
            <person name="Desjardin D."/>
            <person name="Finy P."/>
            <person name="Geml J."/>
            <person name="Haridas S."/>
            <person name="Hughes K."/>
            <person name="Justo A."/>
            <person name="Karasinski D."/>
            <person name="Kautmanova I."/>
            <person name="Kiss B."/>
            <person name="Kocsube S."/>
            <person name="Kotiranta H."/>
            <person name="LaButti K.M."/>
            <person name="Lechner B.E."/>
            <person name="Liimatainen K."/>
            <person name="Lipzen A."/>
            <person name="Lukacs Z."/>
            <person name="Mihaltcheva S."/>
            <person name="Morgado L.N."/>
            <person name="Niskanen T."/>
            <person name="Noordeloos M.E."/>
            <person name="Ohm R.A."/>
            <person name="Ortiz-Santana B."/>
            <person name="Ovrebo C."/>
            <person name="Racz N."/>
            <person name="Riley R."/>
            <person name="Savchenko A."/>
            <person name="Shiryaev A."/>
            <person name="Soop K."/>
            <person name="Spirin V."/>
            <person name="Szebenyi C."/>
            <person name="Tomsovsky M."/>
            <person name="Tulloss R.E."/>
            <person name="Uehling J."/>
            <person name="Grigoriev I.V."/>
            <person name="Vagvolgyi C."/>
            <person name="Papp T."/>
            <person name="Martin F.M."/>
            <person name="Miettinen O."/>
            <person name="Hibbett D.S."/>
            <person name="Nagy L.G."/>
        </authorList>
    </citation>
    <scope>NUCLEOTIDE SEQUENCE [LARGE SCALE GENOMIC DNA]</scope>
    <source>
        <strain evidence="6 7">CBS 309.79</strain>
    </source>
</reference>
<feature type="region of interest" description="Disordered" evidence="3">
    <location>
        <begin position="652"/>
        <end position="719"/>
    </location>
</feature>
<dbReference type="Proteomes" id="UP000305067">
    <property type="component" value="Unassembled WGS sequence"/>
</dbReference>
<keyword evidence="2" id="KW-0677">Repeat</keyword>
<dbReference type="STRING" id="1884261.A0A5C3QBM6"/>
<dbReference type="Gene3D" id="2.130.10.80">
    <property type="entry name" value="Galactose oxidase/kelch, beta-propeller"/>
    <property type="match status" value="1"/>
</dbReference>
<dbReference type="PANTHER" id="PTHR46093:SF18">
    <property type="entry name" value="FIBRONECTIN TYPE-III DOMAIN-CONTAINING PROTEIN"/>
    <property type="match status" value="1"/>
</dbReference>
<dbReference type="PANTHER" id="PTHR46093">
    <property type="entry name" value="ACYL-COA-BINDING DOMAIN-CONTAINING PROTEIN 5"/>
    <property type="match status" value="1"/>
</dbReference>
<keyword evidence="4" id="KW-0472">Membrane</keyword>
<feature type="chain" id="PRO_5022752432" description="Galactose oxidase-like Early set domain-containing protein" evidence="5">
    <location>
        <begin position="17"/>
        <end position="1041"/>
    </location>
</feature>
<evidence type="ECO:0008006" key="8">
    <source>
        <dbReference type="Google" id="ProtNLM"/>
    </source>
</evidence>
<evidence type="ECO:0000313" key="7">
    <source>
        <dbReference type="Proteomes" id="UP000305067"/>
    </source>
</evidence>
<evidence type="ECO:0000313" key="6">
    <source>
        <dbReference type="EMBL" id="TFK99432.1"/>
    </source>
</evidence>
<feature type="region of interest" description="Disordered" evidence="3">
    <location>
        <begin position="732"/>
        <end position="782"/>
    </location>
</feature>
<accession>A0A5C3QBM6</accession>
<protein>
    <recommendedName>
        <fullName evidence="8">Galactose oxidase-like Early set domain-containing protein</fullName>
    </recommendedName>
</protein>
<gene>
    <name evidence="6" type="ORF">BDV98DRAFT_570932</name>
</gene>
<proteinExistence type="predicted"/>
<feature type="compositionally biased region" description="Low complexity" evidence="3">
    <location>
        <begin position="359"/>
        <end position="379"/>
    </location>
</feature>
<evidence type="ECO:0000256" key="2">
    <source>
        <dbReference type="ARBA" id="ARBA00022737"/>
    </source>
</evidence>
<dbReference type="AlphaFoldDB" id="A0A5C3QBM6"/>
<feature type="region of interest" description="Disordered" evidence="3">
    <location>
        <begin position="344"/>
        <end position="454"/>
    </location>
</feature>
<feature type="compositionally biased region" description="Polar residues" evidence="3">
    <location>
        <begin position="964"/>
        <end position="979"/>
    </location>
</feature>
<dbReference type="CDD" id="cd12087">
    <property type="entry name" value="TM_EGFR-like"/>
    <property type="match status" value="1"/>
</dbReference>
<feature type="region of interest" description="Disordered" evidence="3">
    <location>
        <begin position="499"/>
        <end position="535"/>
    </location>
</feature>
<feature type="signal peptide" evidence="5">
    <location>
        <begin position="1"/>
        <end position="16"/>
    </location>
</feature>
<feature type="region of interest" description="Disordered" evidence="3">
    <location>
        <begin position="803"/>
        <end position="858"/>
    </location>
</feature>
<keyword evidence="4" id="KW-1133">Transmembrane helix</keyword>
<dbReference type="SUPFAM" id="SSF117281">
    <property type="entry name" value="Kelch motif"/>
    <property type="match status" value="1"/>
</dbReference>
<keyword evidence="1" id="KW-0880">Kelch repeat</keyword>
<dbReference type="InterPro" id="IPR037293">
    <property type="entry name" value="Gal_Oxidase_central_sf"/>
</dbReference>